<dbReference type="PANTHER" id="PTHR24223:SF461">
    <property type="entry name" value="ATP-BINDING CASSETTE SUB-FAMILY C MEMBER SUR"/>
    <property type="match status" value="1"/>
</dbReference>
<keyword evidence="2 7" id="KW-0812">Transmembrane</keyword>
<evidence type="ECO:0000259" key="8">
    <source>
        <dbReference type="PROSITE" id="PS50929"/>
    </source>
</evidence>
<dbReference type="Pfam" id="PF00664">
    <property type="entry name" value="ABC_membrane"/>
    <property type="match status" value="1"/>
</dbReference>
<dbReference type="RefSeq" id="XP_006826126.1">
    <property type="nucleotide sequence ID" value="XM_006826063.1"/>
</dbReference>
<evidence type="ECO:0000256" key="1">
    <source>
        <dbReference type="ARBA" id="ARBA00022448"/>
    </source>
</evidence>
<keyword evidence="1" id="KW-0813">Transport</keyword>
<evidence type="ECO:0000313" key="9">
    <source>
        <dbReference type="Proteomes" id="UP000694865"/>
    </source>
</evidence>
<organism evidence="9 10">
    <name type="scientific">Saccoglossus kowalevskii</name>
    <name type="common">Acorn worm</name>
    <dbReference type="NCBI Taxonomy" id="10224"/>
    <lineage>
        <taxon>Eukaryota</taxon>
        <taxon>Metazoa</taxon>
        <taxon>Hemichordata</taxon>
        <taxon>Enteropneusta</taxon>
        <taxon>Harrimaniidae</taxon>
        <taxon>Saccoglossus</taxon>
    </lineage>
</organism>
<dbReference type="PROSITE" id="PS50929">
    <property type="entry name" value="ABC_TM1F"/>
    <property type="match status" value="1"/>
</dbReference>
<dbReference type="SUPFAM" id="SSF90123">
    <property type="entry name" value="ABC transporter transmembrane region"/>
    <property type="match status" value="1"/>
</dbReference>
<evidence type="ECO:0000256" key="6">
    <source>
        <dbReference type="ARBA" id="ARBA00023136"/>
    </source>
</evidence>
<keyword evidence="9" id="KW-1185">Reference proteome</keyword>
<proteinExistence type="predicted"/>
<sequence>MTNFWLSEWSETGVATNNKTEAQLDKELDYYLNGYAGFSFGYAGVSLLTVAAIVICSLFSIRRMYIRLLRNIVHAPLRFFDTTPLGRILNRFSTDTQVIDQRLWKTIVHIAQASLPCVSAIVVSAVVTPIFIGVVAPVIILYYFVQSYFLSSAR</sequence>
<evidence type="ECO:0000256" key="2">
    <source>
        <dbReference type="ARBA" id="ARBA00022692"/>
    </source>
</evidence>
<dbReference type="Gene3D" id="1.20.1560.10">
    <property type="entry name" value="ABC transporter type 1, transmembrane domain"/>
    <property type="match status" value="1"/>
</dbReference>
<evidence type="ECO:0000256" key="4">
    <source>
        <dbReference type="ARBA" id="ARBA00022840"/>
    </source>
</evidence>
<protein>
    <submittedName>
        <fullName evidence="10">ATP-binding cassette sub-family C member 8-like</fullName>
    </submittedName>
</protein>
<dbReference type="InterPro" id="IPR011527">
    <property type="entry name" value="ABC1_TM_dom"/>
</dbReference>
<keyword evidence="6 7" id="KW-0472">Membrane</keyword>
<keyword evidence="4" id="KW-0067">ATP-binding</keyword>
<evidence type="ECO:0000256" key="5">
    <source>
        <dbReference type="ARBA" id="ARBA00022989"/>
    </source>
</evidence>
<dbReference type="InterPro" id="IPR050173">
    <property type="entry name" value="ABC_transporter_C-like"/>
</dbReference>
<feature type="transmembrane region" description="Helical" evidence="7">
    <location>
        <begin position="120"/>
        <end position="145"/>
    </location>
</feature>
<accession>A0ABM0N1I5</accession>
<evidence type="ECO:0000256" key="7">
    <source>
        <dbReference type="SAM" id="Phobius"/>
    </source>
</evidence>
<feature type="domain" description="ABC transmembrane type-1" evidence="8">
    <location>
        <begin position="1"/>
        <end position="154"/>
    </location>
</feature>
<dbReference type="Proteomes" id="UP000694865">
    <property type="component" value="Unplaced"/>
</dbReference>
<dbReference type="GeneID" id="102805192"/>
<keyword evidence="5 7" id="KW-1133">Transmembrane helix</keyword>
<dbReference type="InterPro" id="IPR036640">
    <property type="entry name" value="ABC1_TM_sf"/>
</dbReference>
<dbReference type="PANTHER" id="PTHR24223">
    <property type="entry name" value="ATP-BINDING CASSETTE SUB-FAMILY C"/>
    <property type="match status" value="1"/>
</dbReference>
<evidence type="ECO:0000313" key="10">
    <source>
        <dbReference type="RefSeq" id="XP_006826126.1"/>
    </source>
</evidence>
<feature type="transmembrane region" description="Helical" evidence="7">
    <location>
        <begin position="40"/>
        <end position="61"/>
    </location>
</feature>
<name>A0ABM0N1I5_SACKO</name>
<keyword evidence="3" id="KW-0547">Nucleotide-binding</keyword>
<gene>
    <name evidence="10" type="primary">LOC102805192</name>
</gene>
<evidence type="ECO:0000256" key="3">
    <source>
        <dbReference type="ARBA" id="ARBA00022741"/>
    </source>
</evidence>
<reference evidence="10" key="1">
    <citation type="submission" date="2025-08" db="UniProtKB">
        <authorList>
            <consortium name="RefSeq"/>
        </authorList>
    </citation>
    <scope>IDENTIFICATION</scope>
    <source>
        <tissue evidence="10">Testes</tissue>
    </source>
</reference>